<dbReference type="InterPro" id="IPR007021">
    <property type="entry name" value="DUF659"/>
</dbReference>
<organism evidence="5 6">
    <name type="scientific">Escallonia herrerae</name>
    <dbReference type="NCBI Taxonomy" id="1293975"/>
    <lineage>
        <taxon>Eukaryota</taxon>
        <taxon>Viridiplantae</taxon>
        <taxon>Streptophyta</taxon>
        <taxon>Embryophyta</taxon>
        <taxon>Tracheophyta</taxon>
        <taxon>Spermatophyta</taxon>
        <taxon>Magnoliopsida</taxon>
        <taxon>eudicotyledons</taxon>
        <taxon>Gunneridae</taxon>
        <taxon>Pentapetalae</taxon>
        <taxon>asterids</taxon>
        <taxon>campanulids</taxon>
        <taxon>Escalloniales</taxon>
        <taxon>Escalloniaceae</taxon>
        <taxon>Escallonia</taxon>
    </lineage>
</organism>
<dbReference type="AlphaFoldDB" id="A0AA89AGZ5"/>
<dbReference type="Pfam" id="PF04937">
    <property type="entry name" value="DUF659"/>
    <property type="match status" value="1"/>
</dbReference>
<feature type="signal peptide" evidence="2">
    <location>
        <begin position="1"/>
        <end position="19"/>
    </location>
</feature>
<feature type="compositionally biased region" description="Polar residues" evidence="1">
    <location>
        <begin position="114"/>
        <end position="123"/>
    </location>
</feature>
<dbReference type="EMBL" id="JAVXUP010002717">
    <property type="protein sequence ID" value="KAK3001772.1"/>
    <property type="molecule type" value="Genomic_DNA"/>
</dbReference>
<evidence type="ECO:0000313" key="6">
    <source>
        <dbReference type="Proteomes" id="UP001188597"/>
    </source>
</evidence>
<evidence type="ECO:0000256" key="2">
    <source>
        <dbReference type="SAM" id="SignalP"/>
    </source>
</evidence>
<feature type="region of interest" description="Disordered" evidence="1">
    <location>
        <begin position="80"/>
        <end position="123"/>
    </location>
</feature>
<gene>
    <name evidence="5" type="ORF">RJ639_021537</name>
</gene>
<feature type="compositionally biased region" description="Low complexity" evidence="1">
    <location>
        <begin position="99"/>
        <end position="110"/>
    </location>
</feature>
<dbReference type="InterPro" id="IPR008906">
    <property type="entry name" value="HATC_C_dom"/>
</dbReference>
<comment type="caution">
    <text evidence="5">The sequence shown here is derived from an EMBL/GenBank/DDBJ whole genome shotgun (WGS) entry which is preliminary data.</text>
</comment>
<reference evidence="5" key="1">
    <citation type="submission" date="2022-12" db="EMBL/GenBank/DDBJ databases">
        <title>Draft genome assemblies for two species of Escallonia (Escalloniales).</title>
        <authorList>
            <person name="Chanderbali A."/>
            <person name="Dervinis C."/>
            <person name="Anghel I."/>
            <person name="Soltis D."/>
            <person name="Soltis P."/>
            <person name="Zapata F."/>
        </authorList>
    </citation>
    <scope>NUCLEOTIDE SEQUENCE</scope>
    <source>
        <strain evidence="5">UCBG64.0493</strain>
        <tissue evidence="5">Leaf</tissue>
    </source>
</reference>
<feature type="domain" description="DUF659" evidence="3">
    <location>
        <begin position="202"/>
        <end position="286"/>
    </location>
</feature>
<dbReference type="SUPFAM" id="SSF53098">
    <property type="entry name" value="Ribonuclease H-like"/>
    <property type="match status" value="1"/>
</dbReference>
<dbReference type="Proteomes" id="UP001188597">
    <property type="component" value="Unassembled WGS sequence"/>
</dbReference>
<dbReference type="InterPro" id="IPR012337">
    <property type="entry name" value="RNaseH-like_sf"/>
</dbReference>
<evidence type="ECO:0000259" key="3">
    <source>
        <dbReference type="Pfam" id="PF04937"/>
    </source>
</evidence>
<feature type="chain" id="PRO_5041696167" description="BED-type domain-containing protein" evidence="2">
    <location>
        <begin position="20"/>
        <end position="602"/>
    </location>
</feature>
<keyword evidence="6" id="KW-1185">Reference proteome</keyword>
<dbReference type="PANTHER" id="PTHR32166:SF123">
    <property type="entry name" value="BED-TYPE DOMAIN-CONTAINING PROTEIN"/>
    <property type="match status" value="1"/>
</dbReference>
<evidence type="ECO:0000256" key="1">
    <source>
        <dbReference type="SAM" id="MobiDB-lite"/>
    </source>
</evidence>
<dbReference type="GO" id="GO:0046983">
    <property type="term" value="F:protein dimerization activity"/>
    <property type="evidence" value="ECO:0007669"/>
    <property type="project" value="InterPro"/>
</dbReference>
<evidence type="ECO:0000313" key="5">
    <source>
        <dbReference type="EMBL" id="KAK3001772.1"/>
    </source>
</evidence>
<protein>
    <recommendedName>
        <fullName evidence="7">BED-type domain-containing protein</fullName>
    </recommendedName>
</protein>
<dbReference type="Pfam" id="PF05699">
    <property type="entry name" value="Dimer_Tnp_hAT"/>
    <property type="match status" value="1"/>
</dbReference>
<dbReference type="PANTHER" id="PTHR32166">
    <property type="entry name" value="OSJNBA0013A04.12 PROTEIN"/>
    <property type="match status" value="1"/>
</dbReference>
<name>A0AA89AGZ5_9ASTE</name>
<feature type="domain" description="HAT C-terminal dimerisation" evidence="4">
    <location>
        <begin position="484"/>
        <end position="547"/>
    </location>
</feature>
<proteinExistence type="predicted"/>
<keyword evidence="2" id="KW-0732">Signal</keyword>
<sequence>MKSTVLLNLLVIMVRGRDACREHSVLVDATRQKVRCNYCQREFSGGVYRMKFHLAQIKNKDIVPCAEVPDDVRDHIQSILSTTSKQKAPKRQKVDQVANGQQNSSSISGGAHRNNGSSGQNGSTCRSLLFPHCSPSAQPAVDDVQKQKQENADKKIAIFVIQNSVPFSAAKSTGFQEMVDAVAECGMGYKAPSCEMMRSSLLDKLKDDSQYLFELLEAVALEVGVENIVQVLTDSAASYVYAGRLLMAKYPSLFWSPSAFNCISKILEDFSKKELVSTVLEEANAISRYIYSQAWTLDMMRKYTGGRELIHPNISRLVTNFLSLRSIVMQEASLKQIFSHSEWLSSIYSRGPDAQAFKSLLYSDRFWKSARETGMERAKIEIKAYYNGFEDKYVPLCDIIDRRWNMQLHSPLHAAAAFLNPSIFYGLNFKVDSRMKNGFQEAMLNMAADDKVKSEITKEHPIYINSQGALGTDFAIMGRGLNAPGDWWAGYGYEIPTLQRAAIRILSQPCSSHWCKWNWSTFESLHKQKCDSLELEKLNDLVFVQCNLWLQAIDRSREGKCKPIIFDEIDVSCEWPSESLSSSPLLDNSWLDYLSLDARGSP</sequence>
<accession>A0AA89AGZ5</accession>
<evidence type="ECO:0008006" key="7">
    <source>
        <dbReference type="Google" id="ProtNLM"/>
    </source>
</evidence>
<evidence type="ECO:0000259" key="4">
    <source>
        <dbReference type="Pfam" id="PF05699"/>
    </source>
</evidence>